<evidence type="ECO:0000256" key="4">
    <source>
        <dbReference type="RuleBase" id="RU000551"/>
    </source>
</evidence>
<keyword evidence="7" id="KW-1185">Reference proteome</keyword>
<name>A0ABM1NQ22_DROAR</name>
<dbReference type="InterPro" id="IPR001353">
    <property type="entry name" value="Proteasome_sua/b"/>
</dbReference>
<dbReference type="GeneID" id="108609817"/>
<dbReference type="Pfam" id="PF10584">
    <property type="entry name" value="Proteasome_A_N"/>
    <property type="match status" value="1"/>
</dbReference>
<dbReference type="InterPro" id="IPR029055">
    <property type="entry name" value="Ntn_hydrolases_N"/>
</dbReference>
<dbReference type="PANTHER" id="PTHR11599">
    <property type="entry name" value="PROTEASOME SUBUNIT ALPHA/BETA"/>
    <property type="match status" value="1"/>
</dbReference>
<sequence length="295" mass="32288">MFRGQYDSDVTVWSPQGRLFQVEYAMEAVGLGTACVGLKSKDFAVVVGLYKPASEMGLSQPKIIPIDQHVGICIAGITADARILGKYLRTECLTYKHSYSTSYPISRLVYNLGNKMQISTQRYDRRPHGVGLLLAGYDDSGSHMYQVMPSANVFNCKAMAIGNRSQGARTYLMKHQDTFKVCSKDELICHGIQAMSYAASIDEPLKLSIGIVGKDQPFKILSPVESMSYQKTCKPPDTPDISWFPEALKEFDSSAESAMDSAAGPSTPLTATNSQPNLSVTPKTSKNQVNNKKSS</sequence>
<evidence type="ECO:0000256" key="1">
    <source>
        <dbReference type="ARBA" id="ARBA00002000"/>
    </source>
</evidence>
<evidence type="ECO:0000256" key="2">
    <source>
        <dbReference type="ARBA" id="ARBA00022942"/>
    </source>
</evidence>
<dbReference type="Pfam" id="PF00227">
    <property type="entry name" value="Proteasome"/>
    <property type="match status" value="1"/>
</dbReference>
<keyword evidence="2 3" id="KW-0647">Proteasome</keyword>
<feature type="compositionally biased region" description="Polar residues" evidence="5">
    <location>
        <begin position="267"/>
        <end position="295"/>
    </location>
</feature>
<accession>A0ABM1NQ22</accession>
<reference evidence="8" key="3">
    <citation type="submission" date="2025-08" db="UniProtKB">
        <authorList>
            <consortium name="RefSeq"/>
        </authorList>
    </citation>
    <scope>IDENTIFICATION</scope>
    <source>
        <tissue evidence="8">Whole organism</tissue>
    </source>
</reference>
<evidence type="ECO:0000313" key="8">
    <source>
        <dbReference type="RefSeq" id="XP_017857058.1"/>
    </source>
</evidence>
<feature type="domain" description="Proteasome alpha-type subunits" evidence="6">
    <location>
        <begin position="6"/>
        <end position="28"/>
    </location>
</feature>
<protein>
    <recommendedName>
        <fullName evidence="4">Proteasome subunit alpha type</fullName>
    </recommendedName>
</protein>
<dbReference type="SMART" id="SM00948">
    <property type="entry name" value="Proteasome_A_N"/>
    <property type="match status" value="1"/>
</dbReference>
<reference evidence="7" key="1">
    <citation type="journal article" date="1997" name="Nucleic Acids Res.">
        <title>tRNAscan-SE: a program for improved detection of transfer RNA genes in genomic sequence.</title>
        <authorList>
            <person name="Lowe T.M."/>
            <person name="Eddy S.R."/>
        </authorList>
    </citation>
    <scope>NUCLEOTIDE SEQUENCE [LARGE SCALE GENOMIC DNA]</scope>
</reference>
<organism evidence="7 8">
    <name type="scientific">Drosophila arizonae</name>
    <name type="common">Fruit fly</name>
    <dbReference type="NCBI Taxonomy" id="7263"/>
    <lineage>
        <taxon>Eukaryota</taxon>
        <taxon>Metazoa</taxon>
        <taxon>Ecdysozoa</taxon>
        <taxon>Arthropoda</taxon>
        <taxon>Hexapoda</taxon>
        <taxon>Insecta</taxon>
        <taxon>Pterygota</taxon>
        <taxon>Neoptera</taxon>
        <taxon>Endopterygota</taxon>
        <taxon>Diptera</taxon>
        <taxon>Brachycera</taxon>
        <taxon>Muscomorpha</taxon>
        <taxon>Ephydroidea</taxon>
        <taxon>Drosophilidae</taxon>
        <taxon>Drosophila</taxon>
    </lineage>
</organism>
<dbReference type="Gene3D" id="3.60.20.10">
    <property type="entry name" value="Glutamine Phosphoribosylpyrophosphate, subunit 1, domain 1"/>
    <property type="match status" value="1"/>
</dbReference>
<reference evidence="7" key="2">
    <citation type="journal article" date="2016" name="G3 (Bethesda)">
        <title>Genome Evolution in Three Species of Cactophilic Drosophila.</title>
        <authorList>
            <person name="Sanchez-Flores A."/>
            <person name="Penazola F."/>
            <person name="Carpinteyro-Ponce J."/>
            <person name="Nazario-Yepiz N."/>
            <person name="Abreu-Goodger C."/>
            <person name="Machado C.A."/>
            <person name="Markow T.A."/>
        </authorList>
    </citation>
    <scope>NUCLEOTIDE SEQUENCE [LARGE SCALE GENOMIC DNA]</scope>
</reference>
<evidence type="ECO:0000256" key="3">
    <source>
        <dbReference type="PROSITE-ProRule" id="PRU00808"/>
    </source>
</evidence>
<feature type="region of interest" description="Disordered" evidence="5">
    <location>
        <begin position="254"/>
        <end position="295"/>
    </location>
</feature>
<comment type="subcellular location">
    <subcellularLocation>
        <location evidence="4">Cytoplasm</location>
    </subcellularLocation>
    <subcellularLocation>
        <location evidence="4">Nucleus</location>
    </subcellularLocation>
</comment>
<dbReference type="InterPro" id="IPR000426">
    <property type="entry name" value="Proteasome_asu_N"/>
</dbReference>
<dbReference type="RefSeq" id="XP_017857058.1">
    <property type="nucleotide sequence ID" value="XM_018001569.1"/>
</dbReference>
<keyword evidence="4" id="KW-0539">Nucleus</keyword>
<keyword evidence="4" id="KW-0963">Cytoplasm</keyword>
<dbReference type="PROSITE" id="PS00388">
    <property type="entry name" value="PROTEASOME_ALPHA_1"/>
    <property type="match status" value="1"/>
</dbReference>
<dbReference type="InterPro" id="IPR050115">
    <property type="entry name" value="Proteasome_alpha"/>
</dbReference>
<comment type="function">
    <text evidence="1">The proteasome is a multicatalytic proteinase complex which is characterized by its ability to cleave peptides with Arg, Phe, Tyr, Leu, and Glu adjacent to the leaving group at neutral or slightly basic pH. The proteasome has an ATP-dependent proteolytic activity.</text>
</comment>
<dbReference type="Proteomes" id="UP000694904">
    <property type="component" value="Chromosome 3"/>
</dbReference>
<proteinExistence type="inferred from homology"/>
<comment type="subunit">
    <text evidence="4">The 20S proteasome core is composed of 28 subunits that are arranged in four stacked rings, resulting in a barrel-shaped structure. The two end rings are each formed by seven alpha subunits, and the two central rings are each formed by seven beta subunits.</text>
</comment>
<evidence type="ECO:0000313" key="7">
    <source>
        <dbReference type="Proteomes" id="UP000694904"/>
    </source>
</evidence>
<dbReference type="SUPFAM" id="SSF56235">
    <property type="entry name" value="N-terminal nucleophile aminohydrolases (Ntn hydrolases)"/>
    <property type="match status" value="1"/>
</dbReference>
<comment type="similarity">
    <text evidence="3 4">Belongs to the peptidase T1A family.</text>
</comment>
<dbReference type="PROSITE" id="PS51475">
    <property type="entry name" value="PROTEASOME_ALPHA_2"/>
    <property type="match status" value="1"/>
</dbReference>
<evidence type="ECO:0000256" key="5">
    <source>
        <dbReference type="SAM" id="MobiDB-lite"/>
    </source>
</evidence>
<gene>
    <name evidence="8" type="primary">LOC108609817</name>
</gene>
<evidence type="ECO:0000259" key="6">
    <source>
        <dbReference type="PROSITE" id="PS00388"/>
    </source>
</evidence>
<feature type="compositionally biased region" description="Low complexity" evidence="5">
    <location>
        <begin position="254"/>
        <end position="263"/>
    </location>
</feature>
<dbReference type="InterPro" id="IPR023332">
    <property type="entry name" value="Proteasome_alpha-type"/>
</dbReference>